<reference evidence="5 6" key="1">
    <citation type="submission" date="2019-03" db="EMBL/GenBank/DDBJ databases">
        <title>Genomic Encyclopedia of Type Strains, Phase IV (KMG-IV): sequencing the most valuable type-strain genomes for metagenomic binning, comparative biology and taxonomic classification.</title>
        <authorList>
            <person name="Goeker M."/>
        </authorList>
    </citation>
    <scope>NUCLEOTIDE SEQUENCE [LARGE SCALE GENOMIC DNA]</scope>
    <source>
        <strain evidence="5 6">DSM 28697</strain>
    </source>
</reference>
<dbReference type="InterPro" id="IPR036291">
    <property type="entry name" value="NAD(P)-bd_dom_sf"/>
</dbReference>
<dbReference type="EMBL" id="SNYJ01000004">
    <property type="protein sequence ID" value="TDQ41178.1"/>
    <property type="molecule type" value="Genomic_DNA"/>
</dbReference>
<protein>
    <submittedName>
        <fullName evidence="5">Putative dehydrogenase</fullName>
    </submittedName>
</protein>
<dbReference type="Pfam" id="PF22725">
    <property type="entry name" value="GFO_IDH_MocA_C3"/>
    <property type="match status" value="1"/>
</dbReference>
<feature type="domain" description="GFO/IDH/MocA-like oxidoreductase" evidence="4">
    <location>
        <begin position="134"/>
        <end position="249"/>
    </location>
</feature>
<dbReference type="GO" id="GO:0000166">
    <property type="term" value="F:nucleotide binding"/>
    <property type="evidence" value="ECO:0007669"/>
    <property type="project" value="InterPro"/>
</dbReference>
<sequence length="331" mass="36714">MAEKKIKWGIMGPGGISRKFASDLVQSPEAELVAVGSRSLERSERFAEEFNVTRSYGSYEEFVQDPDMEIVYIGTLHPMHKECIRLCIEAGKAVLCEKPFVMDQQEAEEIIQLAKEKNIFLMEAMWTRYLPAVVQARQWIEEGRIGEVQSLTANFGFNAGWNPGSRLLDKSLGGGALLDAGIYPVSFASMVFGQQPDRILSSAHIGETGVDEHFSAIFEYEGGRTAVLKSAVRLNLSNDAFIYGTKGHIHLPNFLFGPGATLNGPNGVTVECKDNRSLNGYIYEAEAAMKYLREGKKESVIIPQEETIAIMGTLDALRKQWGLEYSETVNV</sequence>
<comment type="similarity">
    <text evidence="1">Belongs to the Gfo/Idh/MocA family.</text>
</comment>
<dbReference type="AlphaFoldDB" id="A0A4R6U3W2"/>
<evidence type="ECO:0000259" key="3">
    <source>
        <dbReference type="Pfam" id="PF01408"/>
    </source>
</evidence>
<keyword evidence="6" id="KW-1185">Reference proteome</keyword>
<dbReference type="SUPFAM" id="SSF55347">
    <property type="entry name" value="Glyceraldehyde-3-phosphate dehydrogenase-like, C-terminal domain"/>
    <property type="match status" value="1"/>
</dbReference>
<evidence type="ECO:0000313" key="5">
    <source>
        <dbReference type="EMBL" id="TDQ41178.1"/>
    </source>
</evidence>
<dbReference type="InterPro" id="IPR055170">
    <property type="entry name" value="GFO_IDH_MocA-like_dom"/>
</dbReference>
<name>A0A4R6U3W2_9BACI</name>
<dbReference type="PANTHER" id="PTHR22604">
    <property type="entry name" value="OXIDOREDUCTASES"/>
    <property type="match status" value="1"/>
</dbReference>
<organism evidence="5 6">
    <name type="scientific">Aureibacillus halotolerans</name>
    <dbReference type="NCBI Taxonomy" id="1508390"/>
    <lineage>
        <taxon>Bacteria</taxon>
        <taxon>Bacillati</taxon>
        <taxon>Bacillota</taxon>
        <taxon>Bacilli</taxon>
        <taxon>Bacillales</taxon>
        <taxon>Bacillaceae</taxon>
        <taxon>Aureibacillus</taxon>
    </lineage>
</organism>
<dbReference type="Pfam" id="PF01408">
    <property type="entry name" value="GFO_IDH_MocA"/>
    <property type="match status" value="1"/>
</dbReference>
<feature type="domain" description="Gfo/Idh/MocA-like oxidoreductase N-terminal" evidence="3">
    <location>
        <begin position="6"/>
        <end position="122"/>
    </location>
</feature>
<evidence type="ECO:0000259" key="4">
    <source>
        <dbReference type="Pfam" id="PF22725"/>
    </source>
</evidence>
<dbReference type="OrthoDB" id="9815825at2"/>
<evidence type="ECO:0000256" key="2">
    <source>
        <dbReference type="ARBA" id="ARBA00023002"/>
    </source>
</evidence>
<dbReference type="Proteomes" id="UP000295632">
    <property type="component" value="Unassembled WGS sequence"/>
</dbReference>
<evidence type="ECO:0000256" key="1">
    <source>
        <dbReference type="ARBA" id="ARBA00010928"/>
    </source>
</evidence>
<comment type="caution">
    <text evidence="5">The sequence shown here is derived from an EMBL/GenBank/DDBJ whole genome shotgun (WGS) entry which is preliminary data.</text>
</comment>
<dbReference type="Gene3D" id="3.30.360.10">
    <property type="entry name" value="Dihydrodipicolinate Reductase, domain 2"/>
    <property type="match status" value="1"/>
</dbReference>
<accession>A0A4R6U3W2</accession>
<dbReference type="RefSeq" id="WP_133579778.1">
    <property type="nucleotide sequence ID" value="NZ_SNYJ01000004.1"/>
</dbReference>
<proteinExistence type="inferred from homology"/>
<dbReference type="InterPro" id="IPR050984">
    <property type="entry name" value="Gfo/Idh/MocA_domain"/>
</dbReference>
<keyword evidence="2" id="KW-0560">Oxidoreductase</keyword>
<dbReference type="SUPFAM" id="SSF51735">
    <property type="entry name" value="NAD(P)-binding Rossmann-fold domains"/>
    <property type="match status" value="1"/>
</dbReference>
<gene>
    <name evidence="5" type="ORF">EV213_104176</name>
</gene>
<evidence type="ECO:0000313" key="6">
    <source>
        <dbReference type="Proteomes" id="UP000295632"/>
    </source>
</evidence>
<dbReference type="PANTHER" id="PTHR22604:SF105">
    <property type="entry name" value="TRANS-1,2-DIHYDROBENZENE-1,2-DIOL DEHYDROGENASE"/>
    <property type="match status" value="1"/>
</dbReference>
<dbReference type="InterPro" id="IPR000683">
    <property type="entry name" value="Gfo/Idh/MocA-like_OxRdtase_N"/>
</dbReference>
<dbReference type="GO" id="GO:0016491">
    <property type="term" value="F:oxidoreductase activity"/>
    <property type="evidence" value="ECO:0007669"/>
    <property type="project" value="UniProtKB-KW"/>
</dbReference>
<dbReference type="Gene3D" id="3.40.50.720">
    <property type="entry name" value="NAD(P)-binding Rossmann-like Domain"/>
    <property type="match status" value="1"/>
</dbReference>